<feature type="transmembrane region" description="Helical" evidence="1">
    <location>
        <begin position="37"/>
        <end position="61"/>
    </location>
</feature>
<keyword evidence="1" id="KW-1133">Transmembrane helix</keyword>
<sequence length="67" mass="7538">MESSIKSAVTPRLVCVLLISIFIMFESYRLVDVLNGVWVLSVEVNAILKILLAFSALPFFMKFASKK</sequence>
<comment type="caution">
    <text evidence="3">The sequence shown here is derived from an EMBL/GenBank/DDBJ whole genome shotgun (WGS) entry which is preliminary data.</text>
</comment>
<reference evidence="3 4" key="1">
    <citation type="journal article" date="2021" name="PeerJ">
        <title>Analysis of 44 Vibrio anguillarum genomes reveals high genetic diversity.</title>
        <authorList>
            <person name="Hansen M.J."/>
            <person name="Dalsgaard I."/>
        </authorList>
    </citation>
    <scope>NUCLEOTIDE SEQUENCE</scope>
    <source>
        <strain evidence="2 4">040915-1/1B</strain>
        <strain evidence="3">850617-1/1</strain>
    </source>
</reference>
<accession>A0AAW4BI16</accession>
<keyword evidence="1" id="KW-0472">Membrane</keyword>
<dbReference type="Proteomes" id="UP000726136">
    <property type="component" value="Unassembled WGS sequence"/>
</dbReference>
<keyword evidence="4" id="KW-1185">Reference proteome</keyword>
<dbReference type="RefSeq" id="WP_194664095.1">
    <property type="nucleotide sequence ID" value="NZ_RDPI01000033.1"/>
</dbReference>
<proteinExistence type="predicted"/>
<dbReference type="EMBL" id="RDPI01000033">
    <property type="protein sequence ID" value="MBF4374971.1"/>
    <property type="molecule type" value="Genomic_DNA"/>
</dbReference>
<evidence type="ECO:0000313" key="4">
    <source>
        <dbReference type="Proteomes" id="UP000726136"/>
    </source>
</evidence>
<dbReference type="Proteomes" id="UP000786185">
    <property type="component" value="Unassembled WGS sequence"/>
</dbReference>
<feature type="transmembrane region" description="Helical" evidence="1">
    <location>
        <begin position="12"/>
        <end position="31"/>
    </location>
</feature>
<keyword evidence="1" id="KW-0812">Transmembrane</keyword>
<gene>
    <name evidence="2" type="ORF">EAY46_18045</name>
    <name evidence="3" type="ORF">ERJ77_25040</name>
</gene>
<dbReference type="AlphaFoldDB" id="A0AAW4BI16"/>
<evidence type="ECO:0000256" key="1">
    <source>
        <dbReference type="SAM" id="Phobius"/>
    </source>
</evidence>
<protein>
    <submittedName>
        <fullName evidence="3">Uncharacterized protein</fullName>
    </submittedName>
</protein>
<evidence type="ECO:0000313" key="2">
    <source>
        <dbReference type="EMBL" id="MBF4374971.1"/>
    </source>
</evidence>
<name>A0AAW4BI16_VIBAN</name>
<evidence type="ECO:0000313" key="3">
    <source>
        <dbReference type="EMBL" id="MBF4437690.1"/>
    </source>
</evidence>
<organism evidence="3 5">
    <name type="scientific">Vibrio anguillarum</name>
    <name type="common">Listonella anguillarum</name>
    <dbReference type="NCBI Taxonomy" id="55601"/>
    <lineage>
        <taxon>Bacteria</taxon>
        <taxon>Pseudomonadati</taxon>
        <taxon>Pseudomonadota</taxon>
        <taxon>Gammaproteobacteria</taxon>
        <taxon>Vibrionales</taxon>
        <taxon>Vibrionaceae</taxon>
        <taxon>Vibrio</taxon>
    </lineage>
</organism>
<evidence type="ECO:0000313" key="5">
    <source>
        <dbReference type="Proteomes" id="UP000786185"/>
    </source>
</evidence>
<dbReference type="EMBL" id="SCLC01001223">
    <property type="protein sequence ID" value="MBF4437690.1"/>
    <property type="molecule type" value="Genomic_DNA"/>
</dbReference>